<reference evidence="1" key="1">
    <citation type="submission" date="2014-09" db="EMBL/GenBank/DDBJ databases">
        <authorList>
            <person name="Magalhaes I.L.F."/>
            <person name="Oliveira U."/>
            <person name="Santos F.R."/>
            <person name="Vidigal T.H.D.A."/>
            <person name="Brescovit A.D."/>
            <person name="Santos A.J."/>
        </authorList>
    </citation>
    <scope>NUCLEOTIDE SEQUENCE</scope>
    <source>
        <tissue evidence="1">Shoot tissue taken approximately 20 cm above the soil surface</tissue>
    </source>
</reference>
<reference evidence="1" key="2">
    <citation type="journal article" date="2015" name="Data Brief">
        <title>Shoot transcriptome of the giant reed, Arundo donax.</title>
        <authorList>
            <person name="Barrero R.A."/>
            <person name="Guerrero F.D."/>
            <person name="Moolhuijzen P."/>
            <person name="Goolsby J.A."/>
            <person name="Tidwell J."/>
            <person name="Bellgard S.E."/>
            <person name="Bellgard M.I."/>
        </authorList>
    </citation>
    <scope>NUCLEOTIDE SEQUENCE</scope>
    <source>
        <tissue evidence="1">Shoot tissue taken approximately 20 cm above the soil surface</tissue>
    </source>
</reference>
<dbReference type="EMBL" id="GBRH01270767">
    <property type="protein sequence ID" value="JAD27128.1"/>
    <property type="molecule type" value="Transcribed_RNA"/>
</dbReference>
<proteinExistence type="predicted"/>
<name>A0A0A9SGS2_ARUDO</name>
<organism evidence="1">
    <name type="scientific">Arundo donax</name>
    <name type="common">Giant reed</name>
    <name type="synonym">Donax arundinaceus</name>
    <dbReference type="NCBI Taxonomy" id="35708"/>
    <lineage>
        <taxon>Eukaryota</taxon>
        <taxon>Viridiplantae</taxon>
        <taxon>Streptophyta</taxon>
        <taxon>Embryophyta</taxon>
        <taxon>Tracheophyta</taxon>
        <taxon>Spermatophyta</taxon>
        <taxon>Magnoliopsida</taxon>
        <taxon>Liliopsida</taxon>
        <taxon>Poales</taxon>
        <taxon>Poaceae</taxon>
        <taxon>PACMAD clade</taxon>
        <taxon>Arundinoideae</taxon>
        <taxon>Arundineae</taxon>
        <taxon>Arundo</taxon>
    </lineage>
</organism>
<protein>
    <submittedName>
        <fullName evidence="1">Uncharacterized protein</fullName>
    </submittedName>
</protein>
<dbReference type="AlphaFoldDB" id="A0A0A9SGS2"/>
<sequence>MVLTICCVTFLELSSTTLQYTYPFFVAVYLSIPQCKSPGNANGWTEWYFKVQIGVHL</sequence>
<evidence type="ECO:0000313" key="1">
    <source>
        <dbReference type="EMBL" id="JAD27128.1"/>
    </source>
</evidence>
<accession>A0A0A9SGS2</accession>